<keyword evidence="2" id="KW-1185">Reference proteome</keyword>
<comment type="caution">
    <text evidence="1">The sequence shown here is derived from an EMBL/GenBank/DDBJ whole genome shotgun (WGS) entry which is preliminary data.</text>
</comment>
<dbReference type="EMBL" id="JANSHE010001607">
    <property type="protein sequence ID" value="KAJ3001885.1"/>
    <property type="molecule type" value="Genomic_DNA"/>
</dbReference>
<evidence type="ECO:0000313" key="1">
    <source>
        <dbReference type="EMBL" id="KAJ3001885.1"/>
    </source>
</evidence>
<accession>A0ACC1PU32</accession>
<gene>
    <name evidence="1" type="ORF">NUW54_g6155</name>
</gene>
<proteinExistence type="predicted"/>
<dbReference type="Proteomes" id="UP001144978">
    <property type="component" value="Unassembled WGS sequence"/>
</dbReference>
<name>A0ACC1PU32_9APHY</name>
<organism evidence="1 2">
    <name type="scientific">Trametes sanguinea</name>
    <dbReference type="NCBI Taxonomy" id="158606"/>
    <lineage>
        <taxon>Eukaryota</taxon>
        <taxon>Fungi</taxon>
        <taxon>Dikarya</taxon>
        <taxon>Basidiomycota</taxon>
        <taxon>Agaricomycotina</taxon>
        <taxon>Agaricomycetes</taxon>
        <taxon>Polyporales</taxon>
        <taxon>Polyporaceae</taxon>
        <taxon>Trametes</taxon>
    </lineage>
</organism>
<reference evidence="1" key="1">
    <citation type="submission" date="2022-08" db="EMBL/GenBank/DDBJ databases">
        <title>Genome Sequence of Pycnoporus sanguineus.</title>
        <authorList>
            <person name="Buettner E."/>
        </authorList>
    </citation>
    <scope>NUCLEOTIDE SEQUENCE</scope>
    <source>
        <strain evidence="1">CG-C14</strain>
    </source>
</reference>
<protein>
    <submittedName>
        <fullName evidence="1">Uncharacterized protein</fullName>
    </submittedName>
</protein>
<sequence length="78" mass="8429">MDDFTDVTSFSTILDSMAATSQESSDAPPFLGPDGIPVDMEIHKDPQEMIYIPPSSRLPTLFSTPVSFSLLTPADTHA</sequence>
<evidence type="ECO:0000313" key="2">
    <source>
        <dbReference type="Proteomes" id="UP001144978"/>
    </source>
</evidence>